<comment type="caution">
    <text evidence="1">The sequence shown here is derived from an EMBL/GenBank/DDBJ whole genome shotgun (WGS) entry which is preliminary data.</text>
</comment>
<evidence type="ECO:0000313" key="1">
    <source>
        <dbReference type="EMBL" id="GIL99318.1"/>
    </source>
</evidence>
<feature type="non-terminal residue" evidence="1">
    <location>
        <position position="184"/>
    </location>
</feature>
<feature type="non-terminal residue" evidence="1">
    <location>
        <position position="1"/>
    </location>
</feature>
<dbReference type="EMBL" id="BNCQ01000006">
    <property type="protein sequence ID" value="GIL99318.1"/>
    <property type="molecule type" value="Genomic_DNA"/>
</dbReference>
<sequence length="184" mass="20933">SGNQLRSDDGGEMLVFHAATSTINPCMHFEAYEMAYRFFTVHKPKYRLGGYVKGPMDYTPVPWKVAVKKRITEAKVTMAAGLLSCFGEQKAARRLRTGFTAWSYANDVKHDKTLFFSIRNVLALERLLAPDELEVVPLVWRSSWIEYGNTYMAGVCRLFMGLPIPPSTPQLPHHFVYIPYVLIP</sequence>
<dbReference type="AlphaFoldDB" id="A0A8J4G1G9"/>
<protein>
    <submittedName>
        <fullName evidence="1">Uncharacterized protein</fullName>
    </submittedName>
</protein>
<proteinExistence type="predicted"/>
<accession>A0A8J4G1G9</accession>
<evidence type="ECO:0000313" key="2">
    <source>
        <dbReference type="Proteomes" id="UP000722791"/>
    </source>
</evidence>
<reference evidence="1" key="1">
    <citation type="journal article" date="2021" name="Proc. Natl. Acad. Sci. U.S.A.">
        <title>Three genomes in the algal genus Volvox reveal the fate of a haploid sex-determining region after a transition to homothallism.</title>
        <authorList>
            <person name="Yamamoto K."/>
            <person name="Hamaji T."/>
            <person name="Kawai-Toyooka H."/>
            <person name="Matsuzaki R."/>
            <person name="Takahashi F."/>
            <person name="Nishimura Y."/>
            <person name="Kawachi M."/>
            <person name="Noguchi H."/>
            <person name="Minakuchi Y."/>
            <person name="Umen J.G."/>
            <person name="Toyoda A."/>
            <person name="Nozaki H."/>
        </authorList>
    </citation>
    <scope>NUCLEOTIDE SEQUENCE</scope>
    <source>
        <strain evidence="1">NIES-3785</strain>
    </source>
</reference>
<dbReference type="Proteomes" id="UP000722791">
    <property type="component" value="Unassembled WGS sequence"/>
</dbReference>
<name>A0A8J4G1G9_9CHLO</name>
<organism evidence="1 2">
    <name type="scientific">Volvox reticuliferus</name>
    <dbReference type="NCBI Taxonomy" id="1737510"/>
    <lineage>
        <taxon>Eukaryota</taxon>
        <taxon>Viridiplantae</taxon>
        <taxon>Chlorophyta</taxon>
        <taxon>core chlorophytes</taxon>
        <taxon>Chlorophyceae</taxon>
        <taxon>CS clade</taxon>
        <taxon>Chlamydomonadales</taxon>
        <taxon>Volvocaceae</taxon>
        <taxon>Volvox</taxon>
    </lineage>
</organism>
<gene>
    <name evidence="1" type="ORF">Vretimale_4511</name>
</gene>